<name>A0ACC1NI59_9APHY</name>
<reference evidence="1" key="1">
    <citation type="submission" date="2022-08" db="EMBL/GenBank/DDBJ databases">
        <title>Genome Sequence of Pycnoporus sanguineus.</title>
        <authorList>
            <person name="Buettner E."/>
        </authorList>
    </citation>
    <scope>NUCLEOTIDE SEQUENCE</scope>
    <source>
        <strain evidence="1">CG-C14</strain>
    </source>
</reference>
<sequence>MSDDCNTTAVVQLDLESLSSCYRALGTIRVFLCQHLNPVLLLSVEITLGFSFAAWKHLMYGSRGHLGDRRGYYKCLVCPEHQYEPLSKAASHEYASRHTRRIREHDRPDRFATMGGTGSPQTEPQAVDPLVASSQARHDGPFESSQYILEQHAPDPTSSSDDEAIPPDDIVPEQQPHLSSLYDSHTVHGPALLEDDPEQLYDNWGGAAAILVEIESDVSETEGSSDSEGDDSDEEGMWEKGAPRTPRPAKSSNSADWSQERTVLHEADRDDSDLSIAVPASLATKDAGPTCETELEGRRYAPDSTLSTDDESERWWPWPDQATCLLDCTGAFPRSLFSENEMRGVRWVARRSGSRSIASVRQVKKAREQVVAVAGTAPKHYNGRCGHIYATADLATIIRHVRIISGETPLAATTISGDFPTLYSQ</sequence>
<comment type="caution">
    <text evidence="1">The sequence shown here is derived from an EMBL/GenBank/DDBJ whole genome shotgun (WGS) entry which is preliminary data.</text>
</comment>
<dbReference type="EMBL" id="JANSHE010004331">
    <property type="protein sequence ID" value="KAJ2978625.1"/>
    <property type="molecule type" value="Genomic_DNA"/>
</dbReference>
<organism evidence="1 2">
    <name type="scientific">Trametes sanguinea</name>
    <dbReference type="NCBI Taxonomy" id="158606"/>
    <lineage>
        <taxon>Eukaryota</taxon>
        <taxon>Fungi</taxon>
        <taxon>Dikarya</taxon>
        <taxon>Basidiomycota</taxon>
        <taxon>Agaricomycotina</taxon>
        <taxon>Agaricomycetes</taxon>
        <taxon>Polyporales</taxon>
        <taxon>Polyporaceae</taxon>
        <taxon>Trametes</taxon>
    </lineage>
</organism>
<evidence type="ECO:0000313" key="1">
    <source>
        <dbReference type="EMBL" id="KAJ2978625.1"/>
    </source>
</evidence>
<gene>
    <name evidence="1" type="ORF">NUW54_g11259</name>
</gene>
<protein>
    <submittedName>
        <fullName evidence="1">Uncharacterized protein</fullName>
    </submittedName>
</protein>
<accession>A0ACC1NI59</accession>
<evidence type="ECO:0000313" key="2">
    <source>
        <dbReference type="Proteomes" id="UP001144978"/>
    </source>
</evidence>
<keyword evidence="2" id="KW-1185">Reference proteome</keyword>
<proteinExistence type="predicted"/>
<dbReference type="Proteomes" id="UP001144978">
    <property type="component" value="Unassembled WGS sequence"/>
</dbReference>